<dbReference type="Pfam" id="PF00696">
    <property type="entry name" value="AA_kinase"/>
    <property type="match status" value="1"/>
</dbReference>
<reference evidence="11" key="2">
    <citation type="submission" date="2016-11" db="EMBL/GenBank/DDBJ databases">
        <title>Complete genome sequence of Virgibacillus pantothenticus 21D, a halophilic bacterium isolated from the deep hypersaline anoxic basin Discovery in the Mediterranean Sea.</title>
        <authorList>
            <person name="Zeaiter Z."/>
            <person name="Booth J.M."/>
            <person name="Prosdocimi E.M."/>
            <person name="Mapelli F."/>
            <person name="Fusi M."/>
            <person name="Daffonchio D."/>
            <person name="Borin S."/>
            <person name="Crotti E."/>
        </authorList>
    </citation>
    <scope>NUCLEOTIDE SEQUENCE [LARGE SCALE GENOMIC DNA]</scope>
    <source>
        <strain evidence="11">21D</strain>
    </source>
</reference>
<evidence type="ECO:0000256" key="3">
    <source>
        <dbReference type="ARBA" id="ARBA00022679"/>
    </source>
</evidence>
<keyword evidence="4" id="KW-0547">Nucleotide-binding</keyword>
<name>A0A2K9IV02_9BACI</name>
<evidence type="ECO:0000256" key="1">
    <source>
        <dbReference type="ARBA" id="ARBA00010122"/>
    </source>
</evidence>
<keyword evidence="5 9" id="KW-0418">Kinase</keyword>
<evidence type="ECO:0000313" key="11">
    <source>
        <dbReference type="Proteomes" id="UP000234237"/>
    </source>
</evidence>
<organism evidence="9 11">
    <name type="scientific">Virgibacillus dokdonensis</name>
    <dbReference type="NCBI Taxonomy" id="302167"/>
    <lineage>
        <taxon>Bacteria</taxon>
        <taxon>Bacillati</taxon>
        <taxon>Bacillota</taxon>
        <taxon>Bacilli</taxon>
        <taxon>Bacillales</taxon>
        <taxon>Bacillaceae</taxon>
        <taxon>Virgibacillus</taxon>
    </lineage>
</organism>
<dbReference type="InterPro" id="IPR001057">
    <property type="entry name" value="Glu/AcGlu_kinase"/>
</dbReference>
<evidence type="ECO:0000256" key="6">
    <source>
        <dbReference type="ARBA" id="ARBA00022840"/>
    </source>
</evidence>
<dbReference type="AlphaFoldDB" id="A0A2K9IV02"/>
<evidence type="ECO:0000259" key="8">
    <source>
        <dbReference type="Pfam" id="PF00696"/>
    </source>
</evidence>
<dbReference type="GO" id="GO:0009090">
    <property type="term" value="P:homoserine biosynthetic process"/>
    <property type="evidence" value="ECO:0007669"/>
    <property type="project" value="TreeGrafter"/>
</dbReference>
<dbReference type="GO" id="GO:0005524">
    <property type="term" value="F:ATP binding"/>
    <property type="evidence" value="ECO:0007669"/>
    <property type="project" value="UniProtKB-KW"/>
</dbReference>
<sequence>MKKIKVLKFGGNSLKTMEDRRNIAEVITKEREKGYKLILVVSAIGRLGDPYATDTLLRYIKQDELSPRETALISSCGEIISSIVLSSYLNHQGLKSSALTGANAGIVTSNDYLNAEIISIDKRNMEELINQGIIPIIAGFQGYTYTGDTTLLSRGGSDVTAAAIAQTFQACQLDIYTDVPGIMTTDPKIINSAQTLKTLNYDQALKIAASGGKVIHPEAIKWAKKSNIPIKIKKLSISQGTIIAETITNRSLPPSSIICLTTNVMDDKRGKVTIIGHSLNKNKDLHKYILYYKMNIHSFSFFSDKIEIIIPIQLVNKYVEVFHKNFIESIK</sequence>
<dbReference type="KEGG" id="vpn:A21D_00496"/>
<dbReference type="Proteomes" id="UP001356080">
    <property type="component" value="Unassembled WGS sequence"/>
</dbReference>
<evidence type="ECO:0000256" key="5">
    <source>
        <dbReference type="ARBA" id="ARBA00022777"/>
    </source>
</evidence>
<dbReference type="GO" id="GO:0004072">
    <property type="term" value="F:aspartate kinase activity"/>
    <property type="evidence" value="ECO:0007669"/>
    <property type="project" value="UniProtKB-EC"/>
</dbReference>
<dbReference type="SUPFAM" id="SSF53633">
    <property type="entry name" value="Carbamate kinase-like"/>
    <property type="match status" value="1"/>
</dbReference>
<protein>
    <recommendedName>
        <fullName evidence="2">aspartate kinase</fullName>
        <ecNumber evidence="2">2.7.2.4</ecNumber>
    </recommendedName>
</protein>
<dbReference type="Gene3D" id="3.40.1160.10">
    <property type="entry name" value="Acetylglutamate kinase-like"/>
    <property type="match status" value="1"/>
</dbReference>
<evidence type="ECO:0000256" key="4">
    <source>
        <dbReference type="ARBA" id="ARBA00022741"/>
    </source>
</evidence>
<dbReference type="EMBL" id="CP018622">
    <property type="protein sequence ID" value="AUJ23609.1"/>
    <property type="molecule type" value="Genomic_DNA"/>
</dbReference>
<dbReference type="Proteomes" id="UP000234237">
    <property type="component" value="Chromosome"/>
</dbReference>
<evidence type="ECO:0000256" key="2">
    <source>
        <dbReference type="ARBA" id="ARBA00013059"/>
    </source>
</evidence>
<reference evidence="9" key="1">
    <citation type="submission" date="2016-11" db="EMBL/GenBank/DDBJ databases">
        <title>Complete genome sequence of Virgibacillus dokdonensis 21D, a halophilic bacterium isolated from the deep hypersaline anoxic basin Discovery in the Mediterranean Sea.</title>
        <authorList>
            <person name="Zeaiter Z."/>
            <person name="Booth J.M."/>
            <person name="Prosdocimi E.M."/>
            <person name="Mapelli F."/>
            <person name="Fusi M."/>
            <person name="Daffonchio D."/>
            <person name="Borin S."/>
            <person name="Crotti E."/>
        </authorList>
    </citation>
    <scope>NUCLEOTIDE SEQUENCE</scope>
    <source>
        <strain evidence="9">21D</strain>
    </source>
</reference>
<dbReference type="GO" id="GO:0005829">
    <property type="term" value="C:cytosol"/>
    <property type="evidence" value="ECO:0007669"/>
    <property type="project" value="TreeGrafter"/>
</dbReference>
<accession>A0A2K9IV02</accession>
<evidence type="ECO:0000313" key="10">
    <source>
        <dbReference type="EMBL" id="MEF2292378.1"/>
    </source>
</evidence>
<dbReference type="EMBL" id="JAZHPM010000016">
    <property type="protein sequence ID" value="MEF2292378.1"/>
    <property type="molecule type" value="Genomic_DNA"/>
</dbReference>
<gene>
    <name evidence="9" type="primary">lysC_1</name>
    <name evidence="9" type="ORF">A21D_00496</name>
    <name evidence="10" type="ORF">V2W34_10225</name>
</gene>
<dbReference type="PANTHER" id="PTHR21499">
    <property type="entry name" value="ASPARTATE KINASE"/>
    <property type="match status" value="1"/>
</dbReference>
<dbReference type="EC" id="2.7.2.4" evidence="2"/>
<keyword evidence="6" id="KW-0067">ATP-binding</keyword>
<evidence type="ECO:0000256" key="7">
    <source>
        <dbReference type="ARBA" id="ARBA00047872"/>
    </source>
</evidence>
<keyword evidence="12" id="KW-1185">Reference proteome</keyword>
<proteinExistence type="inferred from homology"/>
<dbReference type="InterPro" id="IPR036393">
    <property type="entry name" value="AceGlu_kinase-like_sf"/>
</dbReference>
<reference evidence="10 12" key="3">
    <citation type="submission" date="2024-01" db="EMBL/GenBank/DDBJ databases">
        <title>Survival strategy associated with biotechnological potential of Virgibacillus dokdonensis T4.6 isolated from salt-fermented shrimp paste.</title>
        <authorList>
            <person name="Doan T.V."/>
            <person name="Quach N.T."/>
            <person name="Phi Q.-T."/>
        </authorList>
    </citation>
    <scope>NUCLEOTIDE SEQUENCE [LARGE SCALE GENOMIC DNA]</scope>
    <source>
        <strain evidence="10 12">T4.6</strain>
    </source>
</reference>
<dbReference type="GO" id="GO:0009089">
    <property type="term" value="P:lysine biosynthetic process via diaminopimelate"/>
    <property type="evidence" value="ECO:0007669"/>
    <property type="project" value="TreeGrafter"/>
</dbReference>
<keyword evidence="3 9" id="KW-0808">Transferase</keyword>
<comment type="catalytic activity">
    <reaction evidence="7">
        <text>L-aspartate + ATP = 4-phospho-L-aspartate + ADP</text>
        <dbReference type="Rhea" id="RHEA:23776"/>
        <dbReference type="ChEBI" id="CHEBI:29991"/>
        <dbReference type="ChEBI" id="CHEBI:30616"/>
        <dbReference type="ChEBI" id="CHEBI:57535"/>
        <dbReference type="ChEBI" id="CHEBI:456216"/>
        <dbReference type="EC" id="2.7.2.4"/>
    </reaction>
</comment>
<dbReference type="RefSeq" id="WP_101932564.1">
    <property type="nucleotide sequence ID" value="NZ_CP018622.1"/>
</dbReference>
<evidence type="ECO:0000313" key="9">
    <source>
        <dbReference type="EMBL" id="AUJ23609.1"/>
    </source>
</evidence>
<dbReference type="PANTHER" id="PTHR21499:SF3">
    <property type="entry name" value="ASPARTOKINASE"/>
    <property type="match status" value="1"/>
</dbReference>
<evidence type="ECO:0000313" key="12">
    <source>
        <dbReference type="Proteomes" id="UP001356080"/>
    </source>
</evidence>
<feature type="domain" description="Aspartate/glutamate/uridylate kinase" evidence="8">
    <location>
        <begin position="3"/>
        <end position="233"/>
    </location>
</feature>
<dbReference type="InterPro" id="IPR001048">
    <property type="entry name" value="Asp/Glu/Uridylate_kinase"/>
</dbReference>
<dbReference type="PRINTS" id="PR00474">
    <property type="entry name" value="GLU5KINASE"/>
</dbReference>
<comment type="similarity">
    <text evidence="1">Belongs to the aspartokinase family.</text>
</comment>